<dbReference type="InterPro" id="IPR011032">
    <property type="entry name" value="GroES-like_sf"/>
</dbReference>
<evidence type="ECO:0000256" key="2">
    <source>
        <dbReference type="ARBA" id="ARBA00023002"/>
    </source>
</evidence>
<comment type="caution">
    <text evidence="4">The sequence shown here is derived from an EMBL/GenBank/DDBJ whole genome shotgun (WGS) entry which is preliminary data.</text>
</comment>
<evidence type="ECO:0000259" key="3">
    <source>
        <dbReference type="Pfam" id="PF08240"/>
    </source>
</evidence>
<proteinExistence type="predicted"/>
<dbReference type="InterPro" id="IPR013154">
    <property type="entry name" value="ADH-like_N"/>
</dbReference>
<reference evidence="4 5" key="1">
    <citation type="journal article" date="2023" name="G3 (Bethesda)">
        <title>A chromosome-length genome assembly and annotation of blackberry (Rubus argutus, cv. 'Hillquist').</title>
        <authorList>
            <person name="Bruna T."/>
            <person name="Aryal R."/>
            <person name="Dudchenko O."/>
            <person name="Sargent D.J."/>
            <person name="Mead D."/>
            <person name="Buti M."/>
            <person name="Cavallini A."/>
            <person name="Hytonen T."/>
            <person name="Andres J."/>
            <person name="Pham M."/>
            <person name="Weisz D."/>
            <person name="Mascagni F."/>
            <person name="Usai G."/>
            <person name="Natali L."/>
            <person name="Bassil N."/>
            <person name="Fernandez G.E."/>
            <person name="Lomsadze A."/>
            <person name="Armour M."/>
            <person name="Olukolu B."/>
            <person name="Poorten T."/>
            <person name="Britton C."/>
            <person name="Davik J."/>
            <person name="Ashrafi H."/>
            <person name="Aiden E.L."/>
            <person name="Borodovsky M."/>
            <person name="Worthington M."/>
        </authorList>
    </citation>
    <scope>NUCLEOTIDE SEQUENCE [LARGE SCALE GENOMIC DNA]</scope>
    <source>
        <tissue evidence="4">Leaf</tissue>
    </source>
</reference>
<dbReference type="AlphaFoldDB" id="A0AAW1XIQ3"/>
<gene>
    <name evidence="4" type="ORF">M0R45_013137</name>
</gene>
<protein>
    <recommendedName>
        <fullName evidence="3">Alcohol dehydrogenase-like N-terminal domain-containing protein</fullName>
    </recommendedName>
</protein>
<dbReference type="PANTHER" id="PTHR48106:SF8">
    <property type="entry name" value="OS02G0805600 PROTEIN"/>
    <property type="match status" value="1"/>
</dbReference>
<sequence length="102" mass="11160">MKAVVVTVLGGPEVLQLQQVEDPELKDGEVLIKVEAAALNRLDAFQRQVVFAPPPGSGPYPGLECSGIIEAIGKHVSRWKVGDQVIRKFLQVMPRLVAEEMK</sequence>
<keyword evidence="1" id="KW-0521">NADP</keyword>
<feature type="domain" description="Alcohol dehydrogenase-like N-terminal" evidence="3">
    <location>
        <begin position="26"/>
        <end position="87"/>
    </location>
</feature>
<dbReference type="SUPFAM" id="SSF50129">
    <property type="entry name" value="GroES-like"/>
    <property type="match status" value="1"/>
</dbReference>
<accession>A0AAW1XIQ3</accession>
<dbReference type="Pfam" id="PF08240">
    <property type="entry name" value="ADH_N"/>
    <property type="match status" value="1"/>
</dbReference>
<dbReference type="GO" id="GO:0070402">
    <property type="term" value="F:NADPH binding"/>
    <property type="evidence" value="ECO:0007669"/>
    <property type="project" value="TreeGrafter"/>
</dbReference>
<keyword evidence="2" id="KW-0560">Oxidoreductase</keyword>
<dbReference type="EMBL" id="JBEDUW010000003">
    <property type="protein sequence ID" value="KAK9936288.1"/>
    <property type="molecule type" value="Genomic_DNA"/>
</dbReference>
<evidence type="ECO:0000313" key="5">
    <source>
        <dbReference type="Proteomes" id="UP001457282"/>
    </source>
</evidence>
<evidence type="ECO:0000313" key="4">
    <source>
        <dbReference type="EMBL" id="KAK9936288.1"/>
    </source>
</evidence>
<keyword evidence="5" id="KW-1185">Reference proteome</keyword>
<dbReference type="PANTHER" id="PTHR48106">
    <property type="entry name" value="QUINONE OXIDOREDUCTASE PIG3-RELATED"/>
    <property type="match status" value="1"/>
</dbReference>
<dbReference type="GO" id="GO:0016651">
    <property type="term" value="F:oxidoreductase activity, acting on NAD(P)H"/>
    <property type="evidence" value="ECO:0007669"/>
    <property type="project" value="TreeGrafter"/>
</dbReference>
<organism evidence="4 5">
    <name type="scientific">Rubus argutus</name>
    <name type="common">Southern blackberry</name>
    <dbReference type="NCBI Taxonomy" id="59490"/>
    <lineage>
        <taxon>Eukaryota</taxon>
        <taxon>Viridiplantae</taxon>
        <taxon>Streptophyta</taxon>
        <taxon>Embryophyta</taxon>
        <taxon>Tracheophyta</taxon>
        <taxon>Spermatophyta</taxon>
        <taxon>Magnoliopsida</taxon>
        <taxon>eudicotyledons</taxon>
        <taxon>Gunneridae</taxon>
        <taxon>Pentapetalae</taxon>
        <taxon>rosids</taxon>
        <taxon>fabids</taxon>
        <taxon>Rosales</taxon>
        <taxon>Rosaceae</taxon>
        <taxon>Rosoideae</taxon>
        <taxon>Rosoideae incertae sedis</taxon>
        <taxon>Rubus</taxon>
    </lineage>
</organism>
<name>A0AAW1XIQ3_RUBAR</name>
<dbReference type="Proteomes" id="UP001457282">
    <property type="component" value="Unassembled WGS sequence"/>
</dbReference>
<dbReference type="Gene3D" id="3.90.180.10">
    <property type="entry name" value="Medium-chain alcohol dehydrogenases, catalytic domain"/>
    <property type="match status" value="1"/>
</dbReference>
<evidence type="ECO:0000256" key="1">
    <source>
        <dbReference type="ARBA" id="ARBA00022857"/>
    </source>
</evidence>